<dbReference type="InterPro" id="IPR008999">
    <property type="entry name" value="Actin-crosslinking"/>
</dbReference>
<sequence length="168" mass="18701">MSTAANAVLTILPSPFTIFSEEHQRFASRHGDLAILMSKAVIDGHCYMTPELVGGNKFRFRLETRAIVFRHSDNGNLHSRFGNESASDTVFELIPRADGTFFIKADNGLYVSVYDSSGLHLRAAKREADIHCVFLLRDPSDARSIDDIKKSYAKYADEASVTFAPLEI</sequence>
<name>A0A9P6U648_9FUNG</name>
<organism evidence="1 2">
    <name type="scientific">Actinomortierella ambigua</name>
    <dbReference type="NCBI Taxonomy" id="1343610"/>
    <lineage>
        <taxon>Eukaryota</taxon>
        <taxon>Fungi</taxon>
        <taxon>Fungi incertae sedis</taxon>
        <taxon>Mucoromycota</taxon>
        <taxon>Mortierellomycotina</taxon>
        <taxon>Mortierellomycetes</taxon>
        <taxon>Mortierellales</taxon>
        <taxon>Mortierellaceae</taxon>
        <taxon>Actinomortierella</taxon>
    </lineage>
</organism>
<dbReference type="EMBL" id="JAAAJB010000233">
    <property type="protein sequence ID" value="KAG0260941.1"/>
    <property type="molecule type" value="Genomic_DNA"/>
</dbReference>
<dbReference type="Proteomes" id="UP000807716">
    <property type="component" value="Unassembled WGS sequence"/>
</dbReference>
<accession>A0A9P6U648</accession>
<gene>
    <name evidence="1" type="ORF">DFQ27_003265</name>
</gene>
<dbReference type="SUPFAM" id="SSF50405">
    <property type="entry name" value="Actin-crosslinking proteins"/>
    <property type="match status" value="1"/>
</dbReference>
<dbReference type="Gene3D" id="2.80.10.50">
    <property type="match status" value="1"/>
</dbReference>
<proteinExistence type="predicted"/>
<comment type="caution">
    <text evidence="1">The sequence shown here is derived from an EMBL/GenBank/DDBJ whole genome shotgun (WGS) entry which is preliminary data.</text>
</comment>
<keyword evidence="2" id="KW-1185">Reference proteome</keyword>
<evidence type="ECO:0000313" key="1">
    <source>
        <dbReference type="EMBL" id="KAG0260941.1"/>
    </source>
</evidence>
<dbReference type="AlphaFoldDB" id="A0A9P6U648"/>
<protein>
    <submittedName>
        <fullName evidence="1">Uncharacterized protein</fullName>
    </submittedName>
</protein>
<evidence type="ECO:0000313" key="2">
    <source>
        <dbReference type="Proteomes" id="UP000807716"/>
    </source>
</evidence>
<dbReference type="OrthoDB" id="2381226at2759"/>
<dbReference type="CDD" id="cd00257">
    <property type="entry name" value="beta-trefoil_FSCN-like"/>
    <property type="match status" value="1"/>
</dbReference>
<reference evidence="1" key="1">
    <citation type="journal article" date="2020" name="Fungal Divers.">
        <title>Resolving the Mortierellaceae phylogeny through synthesis of multi-gene phylogenetics and phylogenomics.</title>
        <authorList>
            <person name="Vandepol N."/>
            <person name="Liber J."/>
            <person name="Desiro A."/>
            <person name="Na H."/>
            <person name="Kennedy M."/>
            <person name="Barry K."/>
            <person name="Grigoriev I.V."/>
            <person name="Miller A.N."/>
            <person name="O'Donnell K."/>
            <person name="Stajich J.E."/>
            <person name="Bonito G."/>
        </authorList>
    </citation>
    <scope>NUCLEOTIDE SEQUENCE</scope>
    <source>
        <strain evidence="1">BC1065</strain>
    </source>
</reference>